<evidence type="ECO:0000313" key="2">
    <source>
        <dbReference type="EMBL" id="SFM87535.1"/>
    </source>
</evidence>
<dbReference type="RefSeq" id="WP_139236805.1">
    <property type="nucleotide sequence ID" value="NZ_FOTW01000041.1"/>
</dbReference>
<dbReference type="AlphaFoldDB" id="A0A1I4UF36"/>
<reference evidence="2 3" key="1">
    <citation type="submission" date="2016-10" db="EMBL/GenBank/DDBJ databases">
        <authorList>
            <person name="de Groot N.N."/>
        </authorList>
    </citation>
    <scope>NUCLEOTIDE SEQUENCE [LARGE SCALE GENOMIC DNA]</scope>
    <source>
        <strain evidence="2 3">ATCC 43154</strain>
    </source>
</reference>
<sequence length="108" mass="12015">MPKEPFDFGLSGRKLFDSERKAVEIFIRKYSFVSRVDLRSQAISRHSRGEVDENLEDVSVLPAKPSSQPKQMKTARASGKISKAENEARTMALKVAIFGVAAQSSKKD</sequence>
<proteinExistence type="predicted"/>
<feature type="region of interest" description="Disordered" evidence="1">
    <location>
        <begin position="60"/>
        <end position="83"/>
    </location>
</feature>
<keyword evidence="3" id="KW-1185">Reference proteome</keyword>
<dbReference type="Proteomes" id="UP000199470">
    <property type="component" value="Unassembled WGS sequence"/>
</dbReference>
<accession>A0A1I4UF36</accession>
<gene>
    <name evidence="2" type="ORF">SAMN02982985_05630</name>
</gene>
<organism evidence="2 3">
    <name type="scientific">Rugamonas rubra</name>
    <dbReference type="NCBI Taxonomy" id="758825"/>
    <lineage>
        <taxon>Bacteria</taxon>
        <taxon>Pseudomonadati</taxon>
        <taxon>Pseudomonadota</taxon>
        <taxon>Betaproteobacteria</taxon>
        <taxon>Burkholderiales</taxon>
        <taxon>Oxalobacteraceae</taxon>
        <taxon>Telluria group</taxon>
        <taxon>Rugamonas</taxon>
    </lineage>
</organism>
<protein>
    <submittedName>
        <fullName evidence="2">Uncharacterized protein</fullName>
    </submittedName>
</protein>
<evidence type="ECO:0000256" key="1">
    <source>
        <dbReference type="SAM" id="MobiDB-lite"/>
    </source>
</evidence>
<dbReference type="EMBL" id="FOTW01000041">
    <property type="protein sequence ID" value="SFM87535.1"/>
    <property type="molecule type" value="Genomic_DNA"/>
</dbReference>
<name>A0A1I4UF36_9BURK</name>
<evidence type="ECO:0000313" key="3">
    <source>
        <dbReference type="Proteomes" id="UP000199470"/>
    </source>
</evidence>